<gene>
    <name evidence="6" type="ORF">Q604_UNBC00854G0001</name>
</gene>
<name>W1YRD9_9ZZZZ</name>
<accession>W1YRD9</accession>
<comment type="caution">
    <text evidence="6">The sequence shown here is derived from an EMBL/GenBank/DDBJ whole genome shotgun (WGS) entry which is preliminary data.</text>
</comment>
<evidence type="ECO:0000256" key="1">
    <source>
        <dbReference type="ARBA" id="ARBA00004141"/>
    </source>
</evidence>
<dbReference type="InterPro" id="IPR050382">
    <property type="entry name" value="MFS_Na/Anion_cotransporter"/>
</dbReference>
<dbReference type="InterPro" id="IPR036259">
    <property type="entry name" value="MFS_trans_sf"/>
</dbReference>
<dbReference type="AlphaFoldDB" id="W1YRD9"/>
<dbReference type="EMBL" id="AZMM01000854">
    <property type="protein sequence ID" value="ETJ45143.1"/>
    <property type="molecule type" value="Genomic_DNA"/>
</dbReference>
<keyword evidence="2 5" id="KW-0812">Transmembrane</keyword>
<dbReference type="Gene3D" id="1.20.1250.20">
    <property type="entry name" value="MFS general substrate transporter like domains"/>
    <property type="match status" value="1"/>
</dbReference>
<sequence length="75" mass="8283">STLWFFLTWFPNYLTQEKGITALKAGFMTSVPFLAAFVGVLLSGWVADLLVRKGFSLGFARKTPIICGLLISTRP</sequence>
<protein>
    <submittedName>
        <fullName evidence="6">D-galactonate transporter</fullName>
    </submittedName>
</protein>
<evidence type="ECO:0000256" key="4">
    <source>
        <dbReference type="ARBA" id="ARBA00023136"/>
    </source>
</evidence>
<feature type="non-terminal residue" evidence="6">
    <location>
        <position position="1"/>
    </location>
</feature>
<evidence type="ECO:0000256" key="3">
    <source>
        <dbReference type="ARBA" id="ARBA00022989"/>
    </source>
</evidence>
<reference evidence="6" key="1">
    <citation type="submission" date="2013-12" db="EMBL/GenBank/DDBJ databases">
        <title>A Varibaculum cambriense genome reconstructed from a premature infant gut community with otherwise low bacterial novelty that shifts toward anaerobic metabolism during the third week of life.</title>
        <authorList>
            <person name="Brown C.T."/>
            <person name="Sharon I."/>
            <person name="Thomas B.C."/>
            <person name="Castelle C.J."/>
            <person name="Morowitz M.J."/>
            <person name="Banfield J.F."/>
        </authorList>
    </citation>
    <scope>NUCLEOTIDE SEQUENCE</scope>
</reference>
<keyword evidence="3 5" id="KW-1133">Transmembrane helix</keyword>
<dbReference type="PANTHER" id="PTHR11662">
    <property type="entry name" value="SOLUTE CARRIER FAMILY 17"/>
    <property type="match status" value="1"/>
</dbReference>
<evidence type="ECO:0000256" key="2">
    <source>
        <dbReference type="ARBA" id="ARBA00022692"/>
    </source>
</evidence>
<keyword evidence="4 5" id="KW-0472">Membrane</keyword>
<dbReference type="GO" id="GO:0016020">
    <property type="term" value="C:membrane"/>
    <property type="evidence" value="ECO:0007669"/>
    <property type="project" value="UniProtKB-SubCell"/>
</dbReference>
<feature type="transmembrane region" description="Helical" evidence="5">
    <location>
        <begin position="31"/>
        <end position="51"/>
    </location>
</feature>
<dbReference type="SUPFAM" id="SSF103473">
    <property type="entry name" value="MFS general substrate transporter"/>
    <property type="match status" value="1"/>
</dbReference>
<proteinExistence type="predicted"/>
<evidence type="ECO:0000256" key="5">
    <source>
        <dbReference type="SAM" id="Phobius"/>
    </source>
</evidence>
<feature type="non-terminal residue" evidence="6">
    <location>
        <position position="75"/>
    </location>
</feature>
<organism evidence="6">
    <name type="scientific">human gut metagenome</name>
    <dbReference type="NCBI Taxonomy" id="408170"/>
    <lineage>
        <taxon>unclassified sequences</taxon>
        <taxon>metagenomes</taxon>
        <taxon>organismal metagenomes</taxon>
    </lineage>
</organism>
<dbReference type="PANTHER" id="PTHR11662:SF333">
    <property type="entry name" value="D-GALACTONATE TRANSPORTER"/>
    <property type="match status" value="1"/>
</dbReference>
<comment type="subcellular location">
    <subcellularLocation>
        <location evidence="1">Membrane</location>
        <topology evidence="1">Multi-pass membrane protein</topology>
    </subcellularLocation>
</comment>
<evidence type="ECO:0000313" key="6">
    <source>
        <dbReference type="EMBL" id="ETJ45143.1"/>
    </source>
</evidence>